<dbReference type="InterPro" id="IPR021109">
    <property type="entry name" value="Peptidase_aspartic_dom_sf"/>
</dbReference>
<sequence>MHPVVQLNVLQEVLELFQIDDESSSAALQQLQPDQDHSESVVAEQVFWTLLQAAVSGTSSSHTMQFEGSIQSHKLSVLLDSDSSNTFISSELASLLLGIQPLDQPISVRVANGELILCSSHLPNAQWSLQHCNFQSDLKVIQLQHYDLIMGMDWLESHSPMKIHWKYKWVLIPYGCSFHQIHLKAGEEPKTAFQTHFGHFEFKVMSFGLYGAPGTFQGAMNVTLQPLLRRCVVVFFDDILVYSKSFEDHFFHLRQVFQLLAKDQWQVKLTKCTFAQRQIAYLGHVINQEGISTNPDKVKAIAEWPVPSNSKELRSFLGLAGYYRKFIQPFTIVAKPLTELLKNHTLFVWTESHQSAFDALKSTLCSAPVLAMPDFAQPFYIETDACGAGVGAVLWQNGHLLAYISKPLGPKSANLSMYEKEYLTIILAVDQWRSYL</sequence>
<evidence type="ECO:0000256" key="3">
    <source>
        <dbReference type="ARBA" id="ARBA00022722"/>
    </source>
</evidence>
<dbReference type="Proteomes" id="UP001341281">
    <property type="component" value="Chromosome 01"/>
</dbReference>
<dbReference type="SUPFAM" id="SSF56672">
    <property type="entry name" value="DNA/RNA polymerases"/>
    <property type="match status" value="1"/>
</dbReference>
<keyword evidence="1" id="KW-0808">Transferase</keyword>
<dbReference type="InterPro" id="IPR000477">
    <property type="entry name" value="RT_dom"/>
</dbReference>
<evidence type="ECO:0000259" key="6">
    <source>
        <dbReference type="Pfam" id="PF00078"/>
    </source>
</evidence>
<keyword evidence="4" id="KW-0255">Endonuclease</keyword>
<evidence type="ECO:0000259" key="7">
    <source>
        <dbReference type="Pfam" id="PF17919"/>
    </source>
</evidence>
<accession>A0AAQ3PPY1</accession>
<dbReference type="CDD" id="cd00303">
    <property type="entry name" value="retropepsin_like"/>
    <property type="match status" value="1"/>
</dbReference>
<dbReference type="FunFam" id="3.30.70.270:FF:000020">
    <property type="entry name" value="Transposon Tf2-6 polyprotein-like Protein"/>
    <property type="match status" value="1"/>
</dbReference>
<dbReference type="InterPro" id="IPR043502">
    <property type="entry name" value="DNA/RNA_pol_sf"/>
</dbReference>
<keyword evidence="3" id="KW-0540">Nuclease</keyword>
<dbReference type="CDD" id="cd01647">
    <property type="entry name" value="RT_LTR"/>
    <property type="match status" value="1"/>
</dbReference>
<dbReference type="FunFam" id="3.30.70.270:FF:000003">
    <property type="entry name" value="Transposon Ty3-G Gag-Pol polyprotein"/>
    <property type="match status" value="1"/>
</dbReference>
<dbReference type="AlphaFoldDB" id="A0AAQ3PPY1"/>
<evidence type="ECO:0000256" key="5">
    <source>
        <dbReference type="ARBA" id="ARBA00023268"/>
    </source>
</evidence>
<dbReference type="InterPro" id="IPR050951">
    <property type="entry name" value="Retrovirus_Pol_polyprotein"/>
</dbReference>
<reference evidence="8 9" key="1">
    <citation type="submission" date="2024-02" db="EMBL/GenBank/DDBJ databases">
        <title>High-quality chromosome-scale genome assembly of Pensacola bahiagrass (Paspalum notatum Flugge var. saurae).</title>
        <authorList>
            <person name="Vega J.M."/>
            <person name="Podio M."/>
            <person name="Orjuela J."/>
            <person name="Siena L.A."/>
            <person name="Pessino S.C."/>
            <person name="Combes M.C."/>
            <person name="Mariac C."/>
            <person name="Albertini E."/>
            <person name="Pupilli F."/>
            <person name="Ortiz J.P.A."/>
            <person name="Leblanc O."/>
        </authorList>
    </citation>
    <scope>NUCLEOTIDE SEQUENCE [LARGE SCALE GENOMIC DNA]</scope>
    <source>
        <strain evidence="8">R1</strain>
        <tissue evidence="8">Leaf</tissue>
    </source>
</reference>
<dbReference type="InterPro" id="IPR043128">
    <property type="entry name" value="Rev_trsase/Diguanyl_cyclase"/>
</dbReference>
<dbReference type="InterPro" id="IPR041577">
    <property type="entry name" value="RT_RNaseH_2"/>
</dbReference>
<dbReference type="Gene3D" id="3.10.10.10">
    <property type="entry name" value="HIV Type 1 Reverse Transcriptase, subunit A, domain 1"/>
    <property type="match status" value="1"/>
</dbReference>
<evidence type="ECO:0008006" key="10">
    <source>
        <dbReference type="Google" id="ProtNLM"/>
    </source>
</evidence>
<feature type="domain" description="Reverse transcriptase/retrotransposon-derived protein RNase H-like" evidence="7">
    <location>
        <begin position="349"/>
        <end position="436"/>
    </location>
</feature>
<dbReference type="GO" id="GO:0004519">
    <property type="term" value="F:endonuclease activity"/>
    <property type="evidence" value="ECO:0007669"/>
    <property type="project" value="UniProtKB-KW"/>
</dbReference>
<organism evidence="8 9">
    <name type="scientific">Paspalum notatum var. saurae</name>
    <dbReference type="NCBI Taxonomy" id="547442"/>
    <lineage>
        <taxon>Eukaryota</taxon>
        <taxon>Viridiplantae</taxon>
        <taxon>Streptophyta</taxon>
        <taxon>Embryophyta</taxon>
        <taxon>Tracheophyta</taxon>
        <taxon>Spermatophyta</taxon>
        <taxon>Magnoliopsida</taxon>
        <taxon>Liliopsida</taxon>
        <taxon>Poales</taxon>
        <taxon>Poaceae</taxon>
        <taxon>PACMAD clade</taxon>
        <taxon>Panicoideae</taxon>
        <taxon>Andropogonodae</taxon>
        <taxon>Paspaleae</taxon>
        <taxon>Paspalinae</taxon>
        <taxon>Paspalum</taxon>
    </lineage>
</organism>
<evidence type="ECO:0000256" key="4">
    <source>
        <dbReference type="ARBA" id="ARBA00022759"/>
    </source>
</evidence>
<dbReference type="GO" id="GO:0016779">
    <property type="term" value="F:nucleotidyltransferase activity"/>
    <property type="evidence" value="ECO:0007669"/>
    <property type="project" value="UniProtKB-KW"/>
</dbReference>
<evidence type="ECO:0000313" key="9">
    <source>
        <dbReference type="Proteomes" id="UP001341281"/>
    </source>
</evidence>
<gene>
    <name evidence="8" type="ORF">U9M48_005029</name>
</gene>
<dbReference type="EMBL" id="CP144745">
    <property type="protein sequence ID" value="WVZ54191.1"/>
    <property type="molecule type" value="Genomic_DNA"/>
</dbReference>
<evidence type="ECO:0000256" key="2">
    <source>
        <dbReference type="ARBA" id="ARBA00022695"/>
    </source>
</evidence>
<keyword evidence="2" id="KW-0548">Nucleotidyltransferase</keyword>
<dbReference type="PANTHER" id="PTHR37984">
    <property type="entry name" value="PROTEIN CBG26694"/>
    <property type="match status" value="1"/>
</dbReference>
<feature type="domain" description="Reverse transcriptase" evidence="6">
    <location>
        <begin position="176"/>
        <end position="286"/>
    </location>
</feature>
<keyword evidence="5" id="KW-0511">Multifunctional enzyme</keyword>
<dbReference type="Pfam" id="PF00078">
    <property type="entry name" value="RVT_1"/>
    <property type="match status" value="1"/>
</dbReference>
<dbReference type="SUPFAM" id="SSF50630">
    <property type="entry name" value="Acid proteases"/>
    <property type="match status" value="1"/>
</dbReference>
<protein>
    <recommendedName>
        <fullName evidence="10">Reverse transcriptase domain-containing protein</fullName>
    </recommendedName>
</protein>
<proteinExistence type="predicted"/>
<keyword evidence="9" id="KW-1185">Reference proteome</keyword>
<dbReference type="Pfam" id="PF08284">
    <property type="entry name" value="RVP_2"/>
    <property type="match status" value="1"/>
</dbReference>
<keyword evidence="4" id="KW-0378">Hydrolase</keyword>
<dbReference type="Gene3D" id="2.40.70.10">
    <property type="entry name" value="Acid Proteases"/>
    <property type="match status" value="1"/>
</dbReference>
<dbReference type="Pfam" id="PF17919">
    <property type="entry name" value="RT_RNaseH_2"/>
    <property type="match status" value="1"/>
</dbReference>
<dbReference type="PANTHER" id="PTHR37984:SF5">
    <property type="entry name" value="PROTEIN NYNRIN-LIKE"/>
    <property type="match status" value="1"/>
</dbReference>
<dbReference type="Gene3D" id="3.30.70.270">
    <property type="match status" value="2"/>
</dbReference>
<evidence type="ECO:0000313" key="8">
    <source>
        <dbReference type="EMBL" id="WVZ54191.1"/>
    </source>
</evidence>
<name>A0AAQ3PPY1_PASNO</name>
<evidence type="ECO:0000256" key="1">
    <source>
        <dbReference type="ARBA" id="ARBA00022679"/>
    </source>
</evidence>